<dbReference type="PANTHER" id="PTHR42796:SF4">
    <property type="entry name" value="FUMARYLACETOACETATE HYDROLASE DOMAIN-CONTAINING PROTEIN 2A"/>
    <property type="match status" value="1"/>
</dbReference>
<dbReference type="GO" id="GO:0019752">
    <property type="term" value="P:carboxylic acid metabolic process"/>
    <property type="evidence" value="ECO:0007669"/>
    <property type="project" value="UniProtKB-ARBA"/>
</dbReference>
<dbReference type="GO" id="GO:0016853">
    <property type="term" value="F:isomerase activity"/>
    <property type="evidence" value="ECO:0007669"/>
    <property type="project" value="UniProtKB-ARBA"/>
</dbReference>
<evidence type="ECO:0000259" key="3">
    <source>
        <dbReference type="Pfam" id="PF01557"/>
    </source>
</evidence>
<evidence type="ECO:0000256" key="1">
    <source>
        <dbReference type="ARBA" id="ARBA00010211"/>
    </source>
</evidence>
<dbReference type="InterPro" id="IPR011234">
    <property type="entry name" value="Fumarylacetoacetase-like_C"/>
</dbReference>
<feature type="domain" description="Fumarylacetoacetase-like C-terminal" evidence="3">
    <location>
        <begin position="73"/>
        <end position="279"/>
    </location>
</feature>
<gene>
    <name evidence="4" type="ORF">FBZ87_102763</name>
</gene>
<dbReference type="AlphaFoldDB" id="A0A560KAS0"/>
<reference evidence="4 5" key="1">
    <citation type="submission" date="2019-06" db="EMBL/GenBank/DDBJ databases">
        <title>Genomic Encyclopedia of Type Strains, Phase IV (KMG-V): Genome sequencing to study the core and pangenomes of soil and plant-associated prokaryotes.</title>
        <authorList>
            <person name="Whitman W."/>
        </authorList>
    </citation>
    <scope>NUCLEOTIDE SEQUENCE [LARGE SCALE GENOMIC DNA]</scope>
    <source>
        <strain evidence="4 5">BR 12005</strain>
    </source>
</reference>
<evidence type="ECO:0000256" key="2">
    <source>
        <dbReference type="ARBA" id="ARBA00022723"/>
    </source>
</evidence>
<proteinExistence type="inferred from homology"/>
<dbReference type="EMBL" id="VITV01000002">
    <property type="protein sequence ID" value="TWB80337.1"/>
    <property type="molecule type" value="Genomic_DNA"/>
</dbReference>
<accession>A0A560KAS0</accession>
<sequence length="283" mass="29992">MKLLRYGPVGQEKPGLLDAAGQIRDLSGHVADIGPAQLSAGGLAALAALDIASLPVVSGSPRLGVPYTGTPKFLAVGLNYADHAAESNLPLPKEPVLFTKAISCLNGPNDDVMLPKDSVKSDWEVELGIVIGKTARYVDEADALSHVAGYVLVNDVSEREYQIERGGTWDKGKGCDTFGPVGPWLVTADEIADPQNIDLWLDVNGARRQTGNTSTMIFGVATLVSYISRFITLQPGDLITTGTPPGVGMGVKPTPEYLKAGDVMRLGSDLLGTQQQTVVAWRR</sequence>
<dbReference type="FunFam" id="3.90.850.10:FF:000002">
    <property type="entry name" value="2-hydroxyhepta-2,4-diene-1,7-dioate isomerase"/>
    <property type="match status" value="1"/>
</dbReference>
<name>A0A560KAS0_9PROT</name>
<organism evidence="4 5">
    <name type="scientific">Nitrospirillum amazonense</name>
    <dbReference type="NCBI Taxonomy" id="28077"/>
    <lineage>
        <taxon>Bacteria</taxon>
        <taxon>Pseudomonadati</taxon>
        <taxon>Pseudomonadota</taxon>
        <taxon>Alphaproteobacteria</taxon>
        <taxon>Rhodospirillales</taxon>
        <taxon>Azospirillaceae</taxon>
        <taxon>Nitrospirillum</taxon>
    </lineage>
</organism>
<comment type="similarity">
    <text evidence="1">Belongs to the FAH family.</text>
</comment>
<dbReference type="Proteomes" id="UP000320516">
    <property type="component" value="Unassembled WGS sequence"/>
</dbReference>
<dbReference type="InterPro" id="IPR051121">
    <property type="entry name" value="FAH"/>
</dbReference>
<evidence type="ECO:0000313" key="5">
    <source>
        <dbReference type="Proteomes" id="UP000320516"/>
    </source>
</evidence>
<dbReference type="SUPFAM" id="SSF56529">
    <property type="entry name" value="FAH"/>
    <property type="match status" value="1"/>
</dbReference>
<evidence type="ECO:0000313" key="4">
    <source>
        <dbReference type="EMBL" id="TWB80337.1"/>
    </source>
</evidence>
<keyword evidence="2" id="KW-0479">Metal-binding</keyword>
<comment type="caution">
    <text evidence="4">The sequence shown here is derived from an EMBL/GenBank/DDBJ whole genome shotgun (WGS) entry which is preliminary data.</text>
</comment>
<dbReference type="RefSeq" id="WP_145609718.1">
    <property type="nucleotide sequence ID" value="NZ_JARPAF010000002.1"/>
</dbReference>
<dbReference type="InterPro" id="IPR036663">
    <property type="entry name" value="Fumarylacetoacetase_C_sf"/>
</dbReference>
<protein>
    <submittedName>
        <fullName evidence="4">2-keto-4-pentenoate hydratase/2-oxohepta-3-ene-1,7-dioic acid hydratase in catechol pathway</fullName>
    </submittedName>
</protein>
<dbReference type="PANTHER" id="PTHR42796">
    <property type="entry name" value="FUMARYLACETOACETATE HYDROLASE DOMAIN-CONTAINING PROTEIN 2A-RELATED"/>
    <property type="match status" value="1"/>
</dbReference>
<dbReference type="GO" id="GO:0046872">
    <property type="term" value="F:metal ion binding"/>
    <property type="evidence" value="ECO:0007669"/>
    <property type="project" value="UniProtKB-KW"/>
</dbReference>
<dbReference type="Pfam" id="PF01557">
    <property type="entry name" value="FAA_hydrolase"/>
    <property type="match status" value="1"/>
</dbReference>
<dbReference type="Gene3D" id="3.90.850.10">
    <property type="entry name" value="Fumarylacetoacetase-like, C-terminal domain"/>
    <property type="match status" value="1"/>
</dbReference>